<evidence type="ECO:0000313" key="3">
    <source>
        <dbReference type="Proteomes" id="UP000187203"/>
    </source>
</evidence>
<keyword evidence="1" id="KW-0812">Transmembrane</keyword>
<name>A0A1R3HIV1_9ROSI</name>
<dbReference type="AlphaFoldDB" id="A0A1R3HIV1"/>
<evidence type="ECO:0000256" key="1">
    <source>
        <dbReference type="SAM" id="Phobius"/>
    </source>
</evidence>
<feature type="transmembrane region" description="Helical" evidence="1">
    <location>
        <begin position="30"/>
        <end position="49"/>
    </location>
</feature>
<dbReference type="Proteomes" id="UP000187203">
    <property type="component" value="Unassembled WGS sequence"/>
</dbReference>
<keyword evidence="1" id="KW-1133">Transmembrane helix</keyword>
<reference evidence="3" key="1">
    <citation type="submission" date="2013-09" db="EMBL/GenBank/DDBJ databases">
        <title>Corchorus olitorius genome sequencing.</title>
        <authorList>
            <person name="Alam M."/>
            <person name="Haque M.S."/>
            <person name="Islam M.S."/>
            <person name="Emdad E.M."/>
            <person name="Islam M.M."/>
            <person name="Ahmed B."/>
            <person name="Halim A."/>
            <person name="Hossen Q.M.M."/>
            <person name="Hossain M.Z."/>
            <person name="Ahmed R."/>
            <person name="Khan M.M."/>
            <person name="Islam R."/>
            <person name="Rashid M.M."/>
            <person name="Khan S.A."/>
            <person name="Rahman M.S."/>
            <person name="Alam M."/>
            <person name="Yahiya A.S."/>
            <person name="Khan M.S."/>
            <person name="Azam M.S."/>
            <person name="Haque T."/>
            <person name="Lashkar M.Z.H."/>
            <person name="Akhand A.I."/>
            <person name="Morshed G."/>
            <person name="Roy S."/>
            <person name="Uddin K.S."/>
            <person name="Rabeya T."/>
            <person name="Hossain A.S."/>
            <person name="Chowdhury A."/>
            <person name="Snigdha A.R."/>
            <person name="Mortoza M.S."/>
            <person name="Matin S.A."/>
            <person name="Hoque S.M.E."/>
            <person name="Islam M.K."/>
            <person name="Roy D.K."/>
            <person name="Haider R."/>
            <person name="Moosa M.M."/>
            <person name="Elias S.M."/>
            <person name="Hasan A.M."/>
            <person name="Jahan S."/>
            <person name="Shafiuddin M."/>
            <person name="Mahmood N."/>
            <person name="Shommy N.S."/>
        </authorList>
    </citation>
    <scope>NUCLEOTIDE SEQUENCE [LARGE SCALE GENOMIC DNA]</scope>
    <source>
        <strain evidence="3">cv. O-4</strain>
    </source>
</reference>
<keyword evidence="1" id="KW-0472">Membrane</keyword>
<gene>
    <name evidence="2" type="ORF">COLO4_28658</name>
</gene>
<evidence type="ECO:0000313" key="2">
    <source>
        <dbReference type="EMBL" id="OMO70277.1"/>
    </source>
</evidence>
<organism evidence="2 3">
    <name type="scientific">Corchorus olitorius</name>
    <dbReference type="NCBI Taxonomy" id="93759"/>
    <lineage>
        <taxon>Eukaryota</taxon>
        <taxon>Viridiplantae</taxon>
        <taxon>Streptophyta</taxon>
        <taxon>Embryophyta</taxon>
        <taxon>Tracheophyta</taxon>
        <taxon>Spermatophyta</taxon>
        <taxon>Magnoliopsida</taxon>
        <taxon>eudicotyledons</taxon>
        <taxon>Gunneridae</taxon>
        <taxon>Pentapetalae</taxon>
        <taxon>rosids</taxon>
        <taxon>malvids</taxon>
        <taxon>Malvales</taxon>
        <taxon>Malvaceae</taxon>
        <taxon>Grewioideae</taxon>
        <taxon>Apeibeae</taxon>
        <taxon>Corchorus</taxon>
    </lineage>
</organism>
<keyword evidence="3" id="KW-1185">Reference proteome</keyword>
<proteinExistence type="predicted"/>
<comment type="caution">
    <text evidence="2">The sequence shown here is derived from an EMBL/GenBank/DDBJ whole genome shotgun (WGS) entry which is preliminary data.</text>
</comment>
<dbReference type="EMBL" id="AWUE01020017">
    <property type="protein sequence ID" value="OMO70277.1"/>
    <property type="molecule type" value="Genomic_DNA"/>
</dbReference>
<sequence length="56" mass="6434">MGYGKERLSWRNSDGLWCRAGKDHFQDERLAAFSCFYALGLLIDTVFLLKYACLLA</sequence>
<accession>A0A1R3HIV1</accession>
<protein>
    <submittedName>
        <fullName evidence="2">Uncharacterized protein</fullName>
    </submittedName>
</protein>